<gene>
    <name evidence="2" type="primary">mlaE_3</name>
    <name evidence="2" type="ORF">NCTC10437_01544</name>
</gene>
<feature type="transmembrane region" description="Helical" evidence="1">
    <location>
        <begin position="116"/>
        <end position="136"/>
    </location>
</feature>
<feature type="transmembrane region" description="Helical" evidence="1">
    <location>
        <begin position="216"/>
        <end position="237"/>
    </location>
</feature>
<dbReference type="Pfam" id="PF02405">
    <property type="entry name" value="MlaE"/>
    <property type="match status" value="1"/>
</dbReference>
<sequence>MTTNIALRQRYPRLTARAVEVRTWWQALGEQTRFYGQALYSVLFALGRYRGEMLRQIAAMSMGTGALAVVGGTVTVVAFLTMSTGGVVAAQGYNQFSQIGVEALTGFGSAFLNPRLITPTTAAIALAATVGAGATAQLGAMRINEEIDALEVMGIRAVAYLASTRVAAGIIVVIPLYCVAIVLAFLAARLGTTAFYGQSTGVYDHYFHTFLVPGDVLRSFVVTIVVAAVVMLIHTYYGFSAHGGPAGVGEAVGRATRTSLVISAFVILLVTMALYGQTGNFNFAG</sequence>
<evidence type="ECO:0000256" key="1">
    <source>
        <dbReference type="SAM" id="Phobius"/>
    </source>
</evidence>
<dbReference type="PANTHER" id="PTHR30188:SF13">
    <property type="entry name" value="CONSERVED HYPOTHETICAL INTEGRAL MEMBRANE PROTEIN YRBE3B"/>
    <property type="match status" value="1"/>
</dbReference>
<dbReference type="EMBL" id="LR134356">
    <property type="protein sequence ID" value="VEG52615.1"/>
    <property type="molecule type" value="Genomic_DNA"/>
</dbReference>
<keyword evidence="1" id="KW-1133">Transmembrane helix</keyword>
<keyword evidence="3" id="KW-1185">Reference proteome</keyword>
<feature type="transmembrane region" description="Helical" evidence="1">
    <location>
        <begin position="57"/>
        <end position="80"/>
    </location>
</feature>
<dbReference type="KEGG" id="mauu:NCTC10437_01544"/>
<feature type="transmembrane region" description="Helical" evidence="1">
    <location>
        <begin position="157"/>
        <end position="187"/>
    </location>
</feature>
<dbReference type="GO" id="GO:0043190">
    <property type="term" value="C:ATP-binding cassette (ABC) transporter complex"/>
    <property type="evidence" value="ECO:0007669"/>
    <property type="project" value="InterPro"/>
</dbReference>
<dbReference type="GO" id="GO:0005548">
    <property type="term" value="F:phospholipid transporter activity"/>
    <property type="evidence" value="ECO:0007669"/>
    <property type="project" value="TreeGrafter"/>
</dbReference>
<dbReference type="PANTHER" id="PTHR30188">
    <property type="entry name" value="ABC TRANSPORTER PERMEASE PROTEIN-RELATED"/>
    <property type="match status" value="1"/>
</dbReference>
<name>A0A3S4T7D0_MYCAU</name>
<accession>A0A3S4T7D0</accession>
<keyword evidence="1" id="KW-0812">Transmembrane</keyword>
<protein>
    <submittedName>
        <fullName evidence="2">ABC-type transport system involved in resistance to organic solvents, permease component</fullName>
    </submittedName>
</protein>
<dbReference type="STRING" id="1791.GCA_001049355_00497"/>
<evidence type="ECO:0000313" key="2">
    <source>
        <dbReference type="EMBL" id="VEG52615.1"/>
    </source>
</evidence>
<dbReference type="InterPro" id="IPR030802">
    <property type="entry name" value="Permease_MalE"/>
</dbReference>
<dbReference type="AlphaFoldDB" id="A0A3S4T7D0"/>
<keyword evidence="1" id="KW-0472">Membrane</keyword>
<dbReference type="Proteomes" id="UP000279306">
    <property type="component" value="Chromosome"/>
</dbReference>
<reference evidence="2 3" key="1">
    <citation type="submission" date="2018-12" db="EMBL/GenBank/DDBJ databases">
        <authorList>
            <consortium name="Pathogen Informatics"/>
        </authorList>
    </citation>
    <scope>NUCLEOTIDE SEQUENCE [LARGE SCALE GENOMIC DNA]</scope>
    <source>
        <strain evidence="2 3">NCTC10437</strain>
    </source>
</reference>
<evidence type="ECO:0000313" key="3">
    <source>
        <dbReference type="Proteomes" id="UP000279306"/>
    </source>
</evidence>
<feature type="transmembrane region" description="Helical" evidence="1">
    <location>
        <begin position="258"/>
        <end position="276"/>
    </location>
</feature>
<organism evidence="2 3">
    <name type="scientific">Mycolicibacterium aurum</name>
    <name type="common">Mycobacterium aurum</name>
    <dbReference type="NCBI Taxonomy" id="1791"/>
    <lineage>
        <taxon>Bacteria</taxon>
        <taxon>Bacillati</taxon>
        <taxon>Actinomycetota</taxon>
        <taxon>Actinomycetes</taxon>
        <taxon>Mycobacteriales</taxon>
        <taxon>Mycobacteriaceae</taxon>
        <taxon>Mycolicibacterium</taxon>
    </lineage>
</organism>
<dbReference type="RefSeq" id="WP_048630406.1">
    <property type="nucleotide sequence ID" value="NZ_CVQQ01000001.1"/>
</dbReference>
<proteinExistence type="predicted"/>